<comment type="caution">
    <text evidence="7">The sequence shown here is derived from an EMBL/GenBank/DDBJ whole genome shotgun (WGS) entry which is preliminary data.</text>
</comment>
<dbReference type="PROSITE" id="PS51720">
    <property type="entry name" value="G_AIG1"/>
    <property type="match status" value="1"/>
</dbReference>
<dbReference type="PANTHER" id="PTHR10903">
    <property type="entry name" value="GTPASE, IMAP FAMILY MEMBER-RELATED"/>
    <property type="match status" value="1"/>
</dbReference>
<feature type="coiled-coil region" evidence="4">
    <location>
        <begin position="316"/>
        <end position="379"/>
    </location>
</feature>
<gene>
    <name evidence="7" type="ORF">M9458_051385</name>
</gene>
<reference evidence="7 8" key="1">
    <citation type="submission" date="2024-05" db="EMBL/GenBank/DDBJ databases">
        <title>Genome sequencing and assembly of Indian major carp, Cirrhinus mrigala (Hamilton, 1822).</title>
        <authorList>
            <person name="Mohindra V."/>
            <person name="Chowdhury L.M."/>
            <person name="Lal K."/>
            <person name="Jena J.K."/>
        </authorList>
    </citation>
    <scope>NUCLEOTIDE SEQUENCE [LARGE SCALE GENOMIC DNA]</scope>
    <source>
        <strain evidence="7">CM1030</strain>
        <tissue evidence="7">Blood</tissue>
    </source>
</reference>
<evidence type="ECO:0000259" key="6">
    <source>
        <dbReference type="PROSITE" id="PS51720"/>
    </source>
</evidence>
<keyword evidence="4" id="KW-0175">Coiled coil</keyword>
<proteinExistence type="inferred from homology"/>
<keyword evidence="5" id="KW-1133">Transmembrane helix</keyword>
<evidence type="ECO:0000256" key="1">
    <source>
        <dbReference type="ARBA" id="ARBA00008535"/>
    </source>
</evidence>
<keyword evidence="5" id="KW-0472">Membrane</keyword>
<name>A0ABD0MXK0_CIRMR</name>
<keyword evidence="2" id="KW-0547">Nucleotide-binding</keyword>
<evidence type="ECO:0000313" key="8">
    <source>
        <dbReference type="Proteomes" id="UP001529510"/>
    </source>
</evidence>
<dbReference type="GO" id="GO:0005525">
    <property type="term" value="F:GTP binding"/>
    <property type="evidence" value="ECO:0007669"/>
    <property type="project" value="UniProtKB-KW"/>
</dbReference>
<dbReference type="AlphaFoldDB" id="A0ABD0MXK0"/>
<sequence length="416" mass="46978">MRLVLVGMTGAGKSSSGNTILGRKAFRVANSPSSVTKECSKETENVAGREVAVVDTPGMFDTDITEEELLKQKISKCINMTAPGPHAIILKRDSLSPMRSLWLPLTAASGNHPRTFNYVSHHPVPGTRASDYLCGRFLAKFWLVLLTILSVFHCIYCLFVADRTVCFLPVILAACLSTPAWIIVVVLDYLLCSRLLLFDPRLLLHMDPPPTTPSTAAAVFGEEADKHTIVLFTHGDELTGSVEEFAKANEALKEILSRCGGGYHVFNNKDVEDRSQVVEFLQKVDAVVAANGGEYYTSDSYQDVENMLKTKPEELKKLYEKKLQDIERQLEARFAEEMKKLQERIETLTASEQEKEEKIKELERQNKCEMTEYKQYYKSKIREARQEAEQTCTHPNIIKKIFQKFCNIMAEARIRP</sequence>
<feature type="transmembrane region" description="Helical" evidence="5">
    <location>
        <begin position="167"/>
        <end position="191"/>
    </location>
</feature>
<protein>
    <recommendedName>
        <fullName evidence="6">AIG1-type G domain-containing protein</fullName>
    </recommendedName>
</protein>
<evidence type="ECO:0000256" key="5">
    <source>
        <dbReference type="SAM" id="Phobius"/>
    </source>
</evidence>
<dbReference type="InterPro" id="IPR045058">
    <property type="entry name" value="GIMA/IAN/Toc"/>
</dbReference>
<keyword evidence="5" id="KW-0812">Transmembrane</keyword>
<dbReference type="InterPro" id="IPR027417">
    <property type="entry name" value="P-loop_NTPase"/>
</dbReference>
<dbReference type="EMBL" id="JAMKFB020000120">
    <property type="protein sequence ID" value="KAL0153306.1"/>
    <property type="molecule type" value="Genomic_DNA"/>
</dbReference>
<dbReference type="Gene3D" id="3.40.50.300">
    <property type="entry name" value="P-loop containing nucleotide triphosphate hydrolases"/>
    <property type="match status" value="2"/>
</dbReference>
<feature type="domain" description="AIG1-type G" evidence="6">
    <location>
        <begin position="1"/>
        <end position="305"/>
    </location>
</feature>
<feature type="transmembrane region" description="Helical" evidence="5">
    <location>
        <begin position="141"/>
        <end position="161"/>
    </location>
</feature>
<keyword evidence="8" id="KW-1185">Reference proteome</keyword>
<dbReference type="Proteomes" id="UP001529510">
    <property type="component" value="Unassembled WGS sequence"/>
</dbReference>
<evidence type="ECO:0000313" key="7">
    <source>
        <dbReference type="EMBL" id="KAL0153306.1"/>
    </source>
</evidence>
<evidence type="ECO:0000256" key="4">
    <source>
        <dbReference type="SAM" id="Coils"/>
    </source>
</evidence>
<dbReference type="SUPFAM" id="SSF52540">
    <property type="entry name" value="P-loop containing nucleoside triphosphate hydrolases"/>
    <property type="match status" value="1"/>
</dbReference>
<accession>A0ABD0MXK0</accession>
<organism evidence="7 8">
    <name type="scientific">Cirrhinus mrigala</name>
    <name type="common">Mrigala</name>
    <dbReference type="NCBI Taxonomy" id="683832"/>
    <lineage>
        <taxon>Eukaryota</taxon>
        <taxon>Metazoa</taxon>
        <taxon>Chordata</taxon>
        <taxon>Craniata</taxon>
        <taxon>Vertebrata</taxon>
        <taxon>Euteleostomi</taxon>
        <taxon>Actinopterygii</taxon>
        <taxon>Neopterygii</taxon>
        <taxon>Teleostei</taxon>
        <taxon>Ostariophysi</taxon>
        <taxon>Cypriniformes</taxon>
        <taxon>Cyprinidae</taxon>
        <taxon>Labeoninae</taxon>
        <taxon>Labeonini</taxon>
        <taxon>Cirrhinus</taxon>
    </lineage>
</organism>
<dbReference type="InterPro" id="IPR006703">
    <property type="entry name" value="G_AIG1"/>
</dbReference>
<comment type="similarity">
    <text evidence="1">Belongs to the TRAFAC class TrmE-Era-EngA-EngB-Septin-like GTPase superfamily. AIG1/Toc34/Toc159-like paraseptin GTPase family. IAN subfamily.</text>
</comment>
<dbReference type="PANTHER" id="PTHR10903:SF180">
    <property type="entry name" value="GTPASE IMAP FAMILY MEMBER 7-LIKE"/>
    <property type="match status" value="1"/>
</dbReference>
<evidence type="ECO:0000256" key="3">
    <source>
        <dbReference type="ARBA" id="ARBA00023134"/>
    </source>
</evidence>
<keyword evidence="3" id="KW-0342">GTP-binding</keyword>
<dbReference type="Pfam" id="PF04548">
    <property type="entry name" value="AIG1"/>
    <property type="match status" value="2"/>
</dbReference>
<evidence type="ECO:0000256" key="2">
    <source>
        <dbReference type="ARBA" id="ARBA00022741"/>
    </source>
</evidence>